<dbReference type="RefSeq" id="WP_086957522.1">
    <property type="nucleotide sequence ID" value="NZ_AP018045.1"/>
</dbReference>
<evidence type="ECO:0000313" key="1">
    <source>
        <dbReference type="EMBL" id="BAX51813.1"/>
    </source>
</evidence>
<dbReference type="Proteomes" id="UP000218676">
    <property type="component" value="Chromosome 1"/>
</dbReference>
<accession>A0A1V1V846</accession>
<sequence>MSKKLTPFKRYEAYTKKLLEIKQPLPVNQYGDVNFSEIAKACNNRRQWFSENAEKVMPNGKTLRATIAFDVETLGTAMVEPRNSDIVISEEASKLKKENNKLRRSLDVNTSELEWLRKENKQLKVQLKMSKEEAANRFDEMMESGRSFLCN</sequence>
<evidence type="ECO:0000313" key="4">
    <source>
        <dbReference type="Proteomes" id="UP000516656"/>
    </source>
</evidence>
<evidence type="ECO:0000313" key="3">
    <source>
        <dbReference type="Proteomes" id="UP000218676"/>
    </source>
</evidence>
<dbReference type="EMBL" id="AP018045">
    <property type="protein sequence ID" value="BAX51813.1"/>
    <property type="molecule type" value="Genomic_DNA"/>
</dbReference>
<reference evidence="1" key="1">
    <citation type="journal article" date="2017" name="Genome Announc.">
        <title>Whole-Genome Sequence of Photobacterium damselae subsp. piscicida Strain 91-197, Isolated from Hybrid Striped Bass (Morone sp.) in the United States.</title>
        <authorList>
            <person name="Teru Y."/>
            <person name="Hikima J."/>
            <person name="Kono T."/>
            <person name="Sakai M."/>
            <person name="Takano T."/>
            <person name="Hawke J.P."/>
            <person name="Takeyama H."/>
            <person name="Aoki T."/>
        </authorList>
    </citation>
    <scope>NUCLEOTIDE SEQUENCE</scope>
    <source>
        <strain evidence="1">91-197</strain>
    </source>
</reference>
<dbReference type="AlphaFoldDB" id="A0A1V1V846"/>
<evidence type="ECO:0000313" key="2">
    <source>
        <dbReference type="EMBL" id="QOD56217.1"/>
    </source>
</evidence>
<proteinExistence type="predicted"/>
<dbReference type="Proteomes" id="UP000516656">
    <property type="component" value="Chromosome 1"/>
</dbReference>
<gene>
    <name evidence="2" type="ORF">IC627_13495</name>
    <name evidence="1" type="ORF">PDPUS_1_00438</name>
</gene>
<reference evidence="2 4" key="3">
    <citation type="submission" date="2020-09" db="EMBL/GenBank/DDBJ databases">
        <title>Complete, closed and curated genome sequences of Photobacterium damselae subsp. piscicida isolates from Australia indicate localised evolution and additional plasmid-borne pathogenicity mechanisms.</title>
        <authorList>
            <person name="Baseggio L."/>
            <person name="Silayeva O."/>
            <person name="Buller N."/>
            <person name="Landos M."/>
            <person name="Engelstaedter J."/>
            <person name="Barnes A.C."/>
        </authorList>
    </citation>
    <scope>NUCLEOTIDE SEQUENCE [LARGE SCALE GENOMIC DNA]</scope>
    <source>
        <strain evidence="2 4">AS-16-0540-1</strain>
    </source>
</reference>
<protein>
    <submittedName>
        <fullName evidence="2">Uncharacterized protein</fullName>
    </submittedName>
</protein>
<name>A0A1V1V846_PHODP</name>
<dbReference type="EMBL" id="CP061854">
    <property type="protein sequence ID" value="QOD56217.1"/>
    <property type="molecule type" value="Genomic_DNA"/>
</dbReference>
<organism evidence="2 4">
    <name type="scientific">Photobacterium damsela subsp. piscicida</name>
    <name type="common">Pasteurella piscicida</name>
    <dbReference type="NCBI Taxonomy" id="38294"/>
    <lineage>
        <taxon>Bacteria</taxon>
        <taxon>Pseudomonadati</taxon>
        <taxon>Pseudomonadota</taxon>
        <taxon>Gammaproteobacteria</taxon>
        <taxon>Vibrionales</taxon>
        <taxon>Vibrionaceae</taxon>
        <taxon>Photobacterium</taxon>
    </lineage>
</organism>
<reference evidence="3" key="2">
    <citation type="submission" date="2017-05" db="EMBL/GenBank/DDBJ databases">
        <title>Whole genome sequence of fish pathogenic bacteria, Photobacterium damselae subsp. piscicida, strain 91-197, isolated from hybrid striped bass (Morone sp.) in USA.</title>
        <authorList>
            <person name="Teru Y."/>
            <person name="Hikima J."/>
            <person name="Kono T."/>
            <person name="Sakai M."/>
            <person name="Takano T."/>
            <person name="Hawke J.P."/>
            <person name="Takeyama H."/>
            <person name="Aoki T."/>
        </authorList>
    </citation>
    <scope>NUCLEOTIDE SEQUENCE [LARGE SCALE GENOMIC DNA]</scope>
    <source>
        <strain evidence="3">91-197</strain>
    </source>
</reference>